<comment type="caution">
    <text evidence="3">The sequence shown here is derived from an EMBL/GenBank/DDBJ whole genome shotgun (WGS) entry which is preliminary data.</text>
</comment>
<evidence type="ECO:0000313" key="4">
    <source>
        <dbReference type="Proteomes" id="UP001596504"/>
    </source>
</evidence>
<reference evidence="4" key="1">
    <citation type="journal article" date="2019" name="Int. J. Syst. Evol. Microbiol.">
        <title>The Global Catalogue of Microorganisms (GCM) 10K type strain sequencing project: providing services to taxonomists for standard genome sequencing and annotation.</title>
        <authorList>
            <consortium name="The Broad Institute Genomics Platform"/>
            <consortium name="The Broad Institute Genome Sequencing Center for Infectious Disease"/>
            <person name="Wu L."/>
            <person name="Ma J."/>
        </authorList>
    </citation>
    <scope>NUCLEOTIDE SEQUENCE [LARGE SCALE GENOMIC DNA]</scope>
    <source>
        <strain evidence="4">WLHS5</strain>
    </source>
</reference>
<dbReference type="EMBL" id="JBHTCJ010000006">
    <property type="protein sequence ID" value="MFC7342547.1"/>
    <property type="molecule type" value="Genomic_DNA"/>
</dbReference>
<feature type="region of interest" description="Disordered" evidence="1">
    <location>
        <begin position="141"/>
        <end position="160"/>
    </location>
</feature>
<dbReference type="Proteomes" id="UP001596504">
    <property type="component" value="Unassembled WGS sequence"/>
</dbReference>
<name>A0ABW2LJ40_9PSEU</name>
<accession>A0ABW2LJ40</accession>
<keyword evidence="2" id="KW-0812">Transmembrane</keyword>
<evidence type="ECO:0008006" key="5">
    <source>
        <dbReference type="Google" id="ProtNLM"/>
    </source>
</evidence>
<evidence type="ECO:0000256" key="2">
    <source>
        <dbReference type="SAM" id="Phobius"/>
    </source>
</evidence>
<protein>
    <recommendedName>
        <fullName evidence="5">Anti-sigma factor</fullName>
    </recommendedName>
</protein>
<keyword evidence="2" id="KW-1133">Transmembrane helix</keyword>
<keyword evidence="4" id="KW-1185">Reference proteome</keyword>
<feature type="transmembrane region" description="Helical" evidence="2">
    <location>
        <begin position="113"/>
        <end position="134"/>
    </location>
</feature>
<proteinExistence type="predicted"/>
<dbReference type="RefSeq" id="WP_380668531.1">
    <property type="nucleotide sequence ID" value="NZ_JBHTCJ010000006.1"/>
</dbReference>
<gene>
    <name evidence="3" type="ORF">ACFQRI_14175</name>
</gene>
<evidence type="ECO:0000256" key="1">
    <source>
        <dbReference type="SAM" id="MobiDB-lite"/>
    </source>
</evidence>
<keyword evidence="2" id="KW-0472">Membrane</keyword>
<sequence>MSGEYRRAGAPQGPPSLEELADLHAGVLDEPTAAELRRRVEADPEAEEMLAALDATSAELRDLPPLPIPGEVSTRIEDALAAEAAHRQMPQQAPGGAQVVDLAAARRRRRQRWTLGAGLAGVAAAAAAVVFAVLPGTGADDERRAAPAPDAGPSGQNAPMALQGDQVQLDGAQFSQVMRSDEYVRALQDPQQLISCLQANGVSGGKPMGAKEVTLDGQRAQLLILPGGGLGQFRLLAVGPGCGAGNPATISDGTFGG</sequence>
<evidence type="ECO:0000313" key="3">
    <source>
        <dbReference type="EMBL" id="MFC7342547.1"/>
    </source>
</evidence>
<organism evidence="3 4">
    <name type="scientific">Saccharopolyspora griseoalba</name>
    <dbReference type="NCBI Taxonomy" id="1431848"/>
    <lineage>
        <taxon>Bacteria</taxon>
        <taxon>Bacillati</taxon>
        <taxon>Actinomycetota</taxon>
        <taxon>Actinomycetes</taxon>
        <taxon>Pseudonocardiales</taxon>
        <taxon>Pseudonocardiaceae</taxon>
        <taxon>Saccharopolyspora</taxon>
    </lineage>
</organism>